<protein>
    <submittedName>
        <fullName evidence="2">ParA family protein</fullName>
    </submittedName>
</protein>
<proteinExistence type="predicted"/>
<accession>A0A7K0KFK6</accession>
<dbReference type="PANTHER" id="PTHR13696:SF99">
    <property type="entry name" value="COBYRINIC ACID AC-DIAMIDE SYNTHASE"/>
    <property type="match status" value="1"/>
</dbReference>
<dbReference type="RefSeq" id="WP_154534295.1">
    <property type="nucleotide sequence ID" value="NZ_VUNG01000020.1"/>
</dbReference>
<feature type="domain" description="AAA" evidence="1">
    <location>
        <begin position="3"/>
        <end position="175"/>
    </location>
</feature>
<dbReference type="InterPro" id="IPR050678">
    <property type="entry name" value="DNA_Partitioning_ATPase"/>
</dbReference>
<dbReference type="Proteomes" id="UP000438914">
    <property type="component" value="Unassembled WGS sequence"/>
</dbReference>
<comment type="caution">
    <text evidence="2">The sequence shown here is derived from an EMBL/GenBank/DDBJ whole genome shotgun (WGS) entry which is preliminary data.</text>
</comment>
<dbReference type="FunFam" id="3.40.50.300:FF:000285">
    <property type="entry name" value="Sporulation initiation inhibitor Soj"/>
    <property type="match status" value="1"/>
</dbReference>
<dbReference type="InterPro" id="IPR025669">
    <property type="entry name" value="AAA_dom"/>
</dbReference>
<sequence>MKTKIIAVANHKGGVGKTTTVANLGSILSVKGHRVLLVDLDAQANLTASLVASIDGPSIYEALTGKTDCLPIVSVNNRLHLVPASLTLAMADVELSTAIAREHILAGLLSKAKVEDNYDFVLLDCPPSLGLVTLNAITASTDVLIPLISEVLPFKGLTMMSDFISMVRQKLNPQAHISGIVITRWENSKLSRGIEERLRVWEGDVVYRSKIRKNVRLAEAPLQNRNILDYASGSNGAKDYTALAEEFIERMNRGKEVAV</sequence>
<dbReference type="Gene3D" id="3.40.50.300">
    <property type="entry name" value="P-loop containing nucleotide triphosphate hydrolases"/>
    <property type="match status" value="1"/>
</dbReference>
<dbReference type="SUPFAM" id="SSF52540">
    <property type="entry name" value="P-loop containing nucleoside triphosphate hydrolases"/>
    <property type="match status" value="1"/>
</dbReference>
<evidence type="ECO:0000259" key="1">
    <source>
        <dbReference type="Pfam" id="PF13614"/>
    </source>
</evidence>
<dbReference type="AlphaFoldDB" id="A0A7K0KFK6"/>
<keyword evidence="3" id="KW-1185">Reference proteome</keyword>
<dbReference type="PANTHER" id="PTHR13696">
    <property type="entry name" value="P-LOOP CONTAINING NUCLEOSIDE TRIPHOSPHATE HYDROLASE"/>
    <property type="match status" value="1"/>
</dbReference>
<dbReference type="Pfam" id="PF13614">
    <property type="entry name" value="AAA_31"/>
    <property type="match status" value="1"/>
</dbReference>
<dbReference type="InterPro" id="IPR027417">
    <property type="entry name" value="P-loop_NTPase"/>
</dbReference>
<reference evidence="2 3" key="1">
    <citation type="submission" date="2019-08" db="EMBL/GenBank/DDBJ databases">
        <title>In-depth cultivation of the pig gut microbiome towards novel bacterial diversity and tailored functional studies.</title>
        <authorList>
            <person name="Wylensek D."/>
            <person name="Hitch T.C.A."/>
            <person name="Clavel T."/>
        </authorList>
    </citation>
    <scope>NUCLEOTIDE SEQUENCE [LARGE SCALE GENOMIC DNA]</scope>
    <source>
        <strain evidence="2 3">LKV-178-WT-2A</strain>
    </source>
</reference>
<name>A0A7K0KFK6_9BACT</name>
<evidence type="ECO:0000313" key="2">
    <source>
        <dbReference type="EMBL" id="MST84717.1"/>
    </source>
</evidence>
<gene>
    <name evidence="2" type="ORF">FYJ73_08555</name>
</gene>
<dbReference type="CDD" id="cd02042">
    <property type="entry name" value="ParAB_family"/>
    <property type="match status" value="1"/>
</dbReference>
<dbReference type="EMBL" id="VUNG01000020">
    <property type="protein sequence ID" value="MST84717.1"/>
    <property type="molecule type" value="Genomic_DNA"/>
</dbReference>
<evidence type="ECO:0000313" key="3">
    <source>
        <dbReference type="Proteomes" id="UP000438914"/>
    </source>
</evidence>
<organism evidence="2 3">
    <name type="scientific">Hallella mizrahii</name>
    <dbReference type="NCBI Taxonomy" id="2606637"/>
    <lineage>
        <taxon>Bacteria</taxon>
        <taxon>Pseudomonadati</taxon>
        <taxon>Bacteroidota</taxon>
        <taxon>Bacteroidia</taxon>
        <taxon>Bacteroidales</taxon>
        <taxon>Prevotellaceae</taxon>
        <taxon>Hallella</taxon>
    </lineage>
</organism>